<sequence>MAETEGSEATEAEEIVALLMPPSSNSRDCSTSARGSISARPRLSLWVHTAPYGRPTGPGGIPPGYGKPPPAPRARKIRWHP</sequence>
<evidence type="ECO:0000313" key="3">
    <source>
        <dbReference type="Proteomes" id="UP000654471"/>
    </source>
</evidence>
<accession>A0ABQ2V3P9</accession>
<name>A0ABQ2V3P9_9ACTN</name>
<reference evidence="3" key="1">
    <citation type="journal article" date="2019" name="Int. J. Syst. Evol. Microbiol.">
        <title>The Global Catalogue of Microorganisms (GCM) 10K type strain sequencing project: providing services to taxonomists for standard genome sequencing and annotation.</title>
        <authorList>
            <consortium name="The Broad Institute Genomics Platform"/>
            <consortium name="The Broad Institute Genome Sequencing Center for Infectious Disease"/>
            <person name="Wu L."/>
            <person name="Ma J."/>
        </authorList>
    </citation>
    <scope>NUCLEOTIDE SEQUENCE [LARGE SCALE GENOMIC DNA]</scope>
    <source>
        <strain evidence="3">JCM 3399</strain>
    </source>
</reference>
<keyword evidence="3" id="KW-1185">Reference proteome</keyword>
<evidence type="ECO:0000313" key="2">
    <source>
        <dbReference type="EMBL" id="GGU67586.1"/>
    </source>
</evidence>
<dbReference type="Proteomes" id="UP000654471">
    <property type="component" value="Unassembled WGS sequence"/>
</dbReference>
<evidence type="ECO:0000256" key="1">
    <source>
        <dbReference type="SAM" id="MobiDB-lite"/>
    </source>
</evidence>
<comment type="caution">
    <text evidence="2">The sequence shown here is derived from an EMBL/GenBank/DDBJ whole genome shotgun (WGS) entry which is preliminary data.</text>
</comment>
<proteinExistence type="predicted"/>
<organism evidence="2 3">
    <name type="scientific">Streptomyces albospinus</name>
    <dbReference type="NCBI Taxonomy" id="285515"/>
    <lineage>
        <taxon>Bacteria</taxon>
        <taxon>Bacillati</taxon>
        <taxon>Actinomycetota</taxon>
        <taxon>Actinomycetes</taxon>
        <taxon>Kitasatosporales</taxon>
        <taxon>Streptomycetaceae</taxon>
        <taxon>Streptomyces</taxon>
    </lineage>
</organism>
<protein>
    <submittedName>
        <fullName evidence="2">Uncharacterized protein</fullName>
    </submittedName>
</protein>
<gene>
    <name evidence="2" type="ORF">GCM10010211_36220</name>
</gene>
<feature type="region of interest" description="Disordered" evidence="1">
    <location>
        <begin position="49"/>
        <end position="81"/>
    </location>
</feature>
<dbReference type="EMBL" id="BMRP01000011">
    <property type="protein sequence ID" value="GGU67586.1"/>
    <property type="molecule type" value="Genomic_DNA"/>
</dbReference>